<feature type="domain" description="CusB-like beta-barrel" evidence="2">
    <location>
        <begin position="231"/>
        <end position="301"/>
    </location>
</feature>
<dbReference type="Pfam" id="PF25967">
    <property type="entry name" value="RND-MFP_C"/>
    <property type="match status" value="1"/>
</dbReference>
<feature type="domain" description="CzcB-like barrel-sandwich hybrid" evidence="4">
    <location>
        <begin position="99"/>
        <end position="224"/>
    </location>
</feature>
<dbReference type="PANTHER" id="PTHR30469:SF11">
    <property type="entry name" value="BLL4320 PROTEIN"/>
    <property type="match status" value="1"/>
</dbReference>
<dbReference type="EMBL" id="CP058350">
    <property type="protein sequence ID" value="QLF70808.1"/>
    <property type="molecule type" value="Genomic_DNA"/>
</dbReference>
<feature type="domain" description="Multidrug resistance protein MdtA-like C-terminal permuted SH3" evidence="3">
    <location>
        <begin position="315"/>
        <end position="367"/>
    </location>
</feature>
<dbReference type="RefSeq" id="WP_138286360.1">
    <property type="nucleotide sequence ID" value="NZ_CP058350.1"/>
</dbReference>
<evidence type="ECO:0000259" key="4">
    <source>
        <dbReference type="Pfam" id="PF25973"/>
    </source>
</evidence>
<dbReference type="InterPro" id="IPR058647">
    <property type="entry name" value="BSH_CzcB-like"/>
</dbReference>
<proteinExistence type="inferred from homology"/>
<evidence type="ECO:0000259" key="3">
    <source>
        <dbReference type="Pfam" id="PF25967"/>
    </source>
</evidence>
<dbReference type="Gene3D" id="2.40.50.100">
    <property type="match status" value="1"/>
</dbReference>
<protein>
    <submittedName>
        <fullName evidence="5">Efflux RND transporter periplasmic adaptor subunit</fullName>
    </submittedName>
</protein>
<keyword evidence="6" id="KW-1185">Reference proteome</keyword>
<dbReference type="Pfam" id="PF25973">
    <property type="entry name" value="BSH_CzcB"/>
    <property type="match status" value="1"/>
</dbReference>
<sequence>MAVWKQLVLCLSVLFIAFVGFAWFVPGADAMLKRAGLPETMVAAITPSSSGGDAGGNPANGMRRGPGMGGGAAVVAEPVVMGVINDRLTAIGTGEAIQSVVVMPQLSGTLAEVLIKAGERVKKGQVIARLERREQEIARDRAEVALKSARERTALYSNLGSAASRIDAFDAGIAEENAVLELQTAELELSRRDIVAPIDGIAGIVTVVPGDNVTSSTPIVTLDDRSALLVDFWVPERFAPLIEEGQPLMATSVARPGQVYQGTVAAIDNRIDQASRTLRVRAGIMNEEDQLRAGMAFNVSMEFPGDLYPAVDPLAIQWDSDGSYVWHANEGKAEKVRVRIVQRNPDAVLVAAELEVGDQIVTEGVQRVREGAPVTLIGQEQPAESTPGGAPVASR</sequence>
<dbReference type="NCBIfam" id="TIGR01730">
    <property type="entry name" value="RND_mfp"/>
    <property type="match status" value="1"/>
</dbReference>
<dbReference type="SUPFAM" id="SSF111369">
    <property type="entry name" value="HlyD-like secretion proteins"/>
    <property type="match status" value="1"/>
</dbReference>
<dbReference type="Pfam" id="PF25954">
    <property type="entry name" value="Beta-barrel_RND_2"/>
    <property type="match status" value="1"/>
</dbReference>
<dbReference type="Gene3D" id="1.10.287.470">
    <property type="entry name" value="Helix hairpin bin"/>
    <property type="match status" value="1"/>
</dbReference>
<evidence type="ECO:0000256" key="1">
    <source>
        <dbReference type="ARBA" id="ARBA00009477"/>
    </source>
</evidence>
<dbReference type="InterPro" id="IPR058792">
    <property type="entry name" value="Beta-barrel_RND_2"/>
</dbReference>
<dbReference type="PANTHER" id="PTHR30469">
    <property type="entry name" value="MULTIDRUG RESISTANCE PROTEIN MDTA"/>
    <property type="match status" value="1"/>
</dbReference>
<accession>A0ABX6QQC1</accession>
<evidence type="ECO:0000259" key="2">
    <source>
        <dbReference type="Pfam" id="PF25954"/>
    </source>
</evidence>
<dbReference type="InterPro" id="IPR006143">
    <property type="entry name" value="RND_pump_MFP"/>
</dbReference>
<evidence type="ECO:0000313" key="6">
    <source>
        <dbReference type="Proteomes" id="UP000308530"/>
    </source>
</evidence>
<dbReference type="Gene3D" id="2.40.30.170">
    <property type="match status" value="1"/>
</dbReference>
<organism evidence="5 6">
    <name type="scientific">Peteryoungia desertarenae</name>
    <dbReference type="NCBI Taxonomy" id="1813451"/>
    <lineage>
        <taxon>Bacteria</taxon>
        <taxon>Pseudomonadati</taxon>
        <taxon>Pseudomonadota</taxon>
        <taxon>Alphaproteobacteria</taxon>
        <taxon>Hyphomicrobiales</taxon>
        <taxon>Rhizobiaceae</taxon>
        <taxon>Peteryoungia</taxon>
    </lineage>
</organism>
<dbReference type="InterPro" id="IPR058627">
    <property type="entry name" value="MdtA-like_C"/>
</dbReference>
<gene>
    <name evidence="5" type="ORF">FE840_015370</name>
</gene>
<comment type="similarity">
    <text evidence="1">Belongs to the membrane fusion protein (MFP) (TC 8.A.1) family.</text>
</comment>
<dbReference type="Proteomes" id="UP000308530">
    <property type="component" value="Chromosome"/>
</dbReference>
<dbReference type="Gene3D" id="2.40.420.20">
    <property type="match status" value="1"/>
</dbReference>
<name>A0ABX6QQC1_9HYPH</name>
<evidence type="ECO:0000313" key="5">
    <source>
        <dbReference type="EMBL" id="QLF70808.1"/>
    </source>
</evidence>
<reference evidence="5 6" key="1">
    <citation type="submission" date="2020-06" db="EMBL/GenBank/DDBJ databases">
        <title>Genome sequence of Rhizobium sp strain ADMK78.</title>
        <authorList>
            <person name="Rahi P."/>
        </authorList>
    </citation>
    <scope>NUCLEOTIDE SEQUENCE [LARGE SCALE GENOMIC DNA]</scope>
    <source>
        <strain evidence="5 6">ADMK78</strain>
    </source>
</reference>